<dbReference type="AlphaFoldDB" id="A0A7W4K9H5"/>
<dbReference type="InterPro" id="IPR013563">
    <property type="entry name" value="Oligopep_ABC_C"/>
</dbReference>
<dbReference type="PANTHER" id="PTHR43776">
    <property type="entry name" value="TRANSPORT ATP-BINDING PROTEIN"/>
    <property type="match status" value="1"/>
</dbReference>
<dbReference type="PANTHER" id="PTHR43776:SF7">
    <property type="entry name" value="D,D-DIPEPTIDE TRANSPORT ATP-BINDING PROTEIN DDPF-RELATED"/>
    <property type="match status" value="1"/>
</dbReference>
<dbReference type="Pfam" id="PF00005">
    <property type="entry name" value="ABC_tran"/>
    <property type="match status" value="2"/>
</dbReference>
<dbReference type="EMBL" id="JABEQM010000013">
    <property type="protein sequence ID" value="MBB2202812.1"/>
    <property type="molecule type" value="Genomic_DNA"/>
</dbReference>
<evidence type="ECO:0000256" key="1">
    <source>
        <dbReference type="ARBA" id="ARBA00004417"/>
    </source>
</evidence>
<dbReference type="Proteomes" id="UP000578030">
    <property type="component" value="Unassembled WGS sequence"/>
</dbReference>
<dbReference type="PROSITE" id="PS50893">
    <property type="entry name" value="ABC_TRANSPORTER_2"/>
    <property type="match status" value="2"/>
</dbReference>
<name>A0A7W4K9H5_9PROT</name>
<dbReference type="PROSITE" id="PS00211">
    <property type="entry name" value="ABC_TRANSPORTER_1"/>
    <property type="match status" value="2"/>
</dbReference>
<dbReference type="GO" id="GO:0005886">
    <property type="term" value="C:plasma membrane"/>
    <property type="evidence" value="ECO:0007669"/>
    <property type="project" value="UniProtKB-SubCell"/>
</dbReference>
<sequence length="536" mass="58106">MGPVLDVKDLRISYSARTVVHGVSFQAARGETTAVIGESGSGKSTIARAIIGLLPQGAHLESGTITLAGDTLTRRPSHEFDGIRGRRIGFVPQDPSNSLDPVATIGAHVGEMFRLHTTLSRAETRERVLALLDRVGLSDPVLRFSQYPHELSGGMRQRVLIAGAIALNPDLIVADEPTSALDVTVQRQILDLLDGLRAEHGTSILLITHDLAIAKDRARDTIVLRSGRIEEQDDTAKIFAAPRADYTKRLIADLPVFAPRPPPADIPAADAADAVVVSNLRVAYPTGRHQTRLAVDSVSFRVRAGTTHAIVGESGSGKTTILRCLTGLIMPDAGTILIEGEDIAHARGPARRAMLRHIQLVYQNPWASLDPRQSVRQIIEEPLRNFAIDSPAGRRARVEAMLDRVHLPRTLLDRRPAEMSGGQCQRVALARALVIEPRILVLDEVVSALDVTVQARVLDLLAELRRDLGLTYIFVSHDLAVVRQIADTLSVIRHGRQVERGPADTLFDAPAEPYTKLLLAAIPGQGNAAPVQLQET</sequence>
<evidence type="ECO:0000313" key="8">
    <source>
        <dbReference type="Proteomes" id="UP000578030"/>
    </source>
</evidence>
<comment type="caution">
    <text evidence="7">The sequence shown here is derived from an EMBL/GenBank/DDBJ whole genome shotgun (WGS) entry which is preliminary data.</text>
</comment>
<evidence type="ECO:0000259" key="6">
    <source>
        <dbReference type="PROSITE" id="PS50893"/>
    </source>
</evidence>
<dbReference type="Pfam" id="PF08352">
    <property type="entry name" value="oligo_HPY"/>
    <property type="match status" value="1"/>
</dbReference>
<keyword evidence="4" id="KW-0547">Nucleotide-binding</keyword>
<evidence type="ECO:0000256" key="4">
    <source>
        <dbReference type="ARBA" id="ARBA00022741"/>
    </source>
</evidence>
<dbReference type="InterPro" id="IPR003593">
    <property type="entry name" value="AAA+_ATPase"/>
</dbReference>
<dbReference type="InterPro" id="IPR050319">
    <property type="entry name" value="ABC_transp_ATP-bind"/>
</dbReference>
<evidence type="ECO:0000313" key="7">
    <source>
        <dbReference type="EMBL" id="MBB2202812.1"/>
    </source>
</evidence>
<dbReference type="GO" id="GO:0015833">
    <property type="term" value="P:peptide transport"/>
    <property type="evidence" value="ECO:0007669"/>
    <property type="project" value="InterPro"/>
</dbReference>
<comment type="subcellular location">
    <subcellularLocation>
        <location evidence="1">Cell inner membrane</location>
        <topology evidence="1">Peripheral membrane protein</topology>
    </subcellularLocation>
</comment>
<evidence type="ECO:0000256" key="3">
    <source>
        <dbReference type="ARBA" id="ARBA00022448"/>
    </source>
</evidence>
<dbReference type="GO" id="GO:0005524">
    <property type="term" value="F:ATP binding"/>
    <property type="evidence" value="ECO:0007669"/>
    <property type="project" value="UniProtKB-KW"/>
</dbReference>
<evidence type="ECO:0000256" key="5">
    <source>
        <dbReference type="ARBA" id="ARBA00022840"/>
    </source>
</evidence>
<proteinExistence type="inferred from homology"/>
<reference evidence="7 8" key="1">
    <citation type="submission" date="2020-04" db="EMBL/GenBank/DDBJ databases">
        <title>Description of novel Gluconacetobacter.</title>
        <authorList>
            <person name="Sombolestani A."/>
        </authorList>
    </citation>
    <scope>NUCLEOTIDE SEQUENCE [LARGE SCALE GENOMIC DNA]</scope>
    <source>
        <strain evidence="7 8">LMG 27802</strain>
    </source>
</reference>
<dbReference type="NCBIfam" id="NF007739">
    <property type="entry name" value="PRK10419.1"/>
    <property type="match status" value="2"/>
</dbReference>
<dbReference type="NCBIfam" id="NF008453">
    <property type="entry name" value="PRK11308.1"/>
    <property type="match status" value="2"/>
</dbReference>
<organism evidence="7 8">
    <name type="scientific">Gluconacetobacter tumulisoli</name>
    <dbReference type="NCBI Taxonomy" id="1286189"/>
    <lineage>
        <taxon>Bacteria</taxon>
        <taxon>Pseudomonadati</taxon>
        <taxon>Pseudomonadota</taxon>
        <taxon>Alphaproteobacteria</taxon>
        <taxon>Acetobacterales</taxon>
        <taxon>Acetobacteraceae</taxon>
        <taxon>Gluconacetobacter</taxon>
    </lineage>
</organism>
<comment type="similarity">
    <text evidence="2">Belongs to the ABC transporter superfamily.</text>
</comment>
<dbReference type="SUPFAM" id="SSF52540">
    <property type="entry name" value="P-loop containing nucleoside triphosphate hydrolases"/>
    <property type="match status" value="2"/>
</dbReference>
<evidence type="ECO:0000256" key="2">
    <source>
        <dbReference type="ARBA" id="ARBA00005417"/>
    </source>
</evidence>
<dbReference type="InterPro" id="IPR017871">
    <property type="entry name" value="ABC_transporter-like_CS"/>
</dbReference>
<dbReference type="InterPro" id="IPR003439">
    <property type="entry name" value="ABC_transporter-like_ATP-bd"/>
</dbReference>
<protein>
    <submittedName>
        <fullName evidence="7">ABC transporter ATP-binding protein</fullName>
    </submittedName>
</protein>
<feature type="domain" description="ABC transporter" evidence="6">
    <location>
        <begin position="5"/>
        <end position="251"/>
    </location>
</feature>
<dbReference type="CDD" id="cd03257">
    <property type="entry name" value="ABC_NikE_OppD_transporters"/>
    <property type="match status" value="2"/>
</dbReference>
<dbReference type="InterPro" id="IPR027417">
    <property type="entry name" value="P-loop_NTPase"/>
</dbReference>
<keyword evidence="3" id="KW-0813">Transport</keyword>
<dbReference type="GO" id="GO:0016887">
    <property type="term" value="F:ATP hydrolysis activity"/>
    <property type="evidence" value="ECO:0007669"/>
    <property type="project" value="InterPro"/>
</dbReference>
<accession>A0A7W4K9H5</accession>
<keyword evidence="8" id="KW-1185">Reference proteome</keyword>
<gene>
    <name evidence="7" type="ORF">HLH28_14745</name>
</gene>
<keyword evidence="5 7" id="KW-0067">ATP-binding</keyword>
<dbReference type="SMART" id="SM00382">
    <property type="entry name" value="AAA"/>
    <property type="match status" value="2"/>
</dbReference>
<dbReference type="GO" id="GO:0055085">
    <property type="term" value="P:transmembrane transport"/>
    <property type="evidence" value="ECO:0007669"/>
    <property type="project" value="UniProtKB-ARBA"/>
</dbReference>
<feature type="domain" description="ABC transporter" evidence="6">
    <location>
        <begin position="275"/>
        <end position="519"/>
    </location>
</feature>
<dbReference type="Gene3D" id="3.40.50.300">
    <property type="entry name" value="P-loop containing nucleotide triphosphate hydrolases"/>
    <property type="match status" value="2"/>
</dbReference>